<sequence length="290" mass="29338">MRRTGLTLMAAAAAVAVVATASPASATTSALTVTGLTANDRLVTFTADNPGHVLSQKKITGIGHADVEGIDYRPATGGLYALVTDAEGAKLFLVDPKTGAATRVGTTVYPIAGEISIDFNPTVDRLRVVSTDGTNLRVNPNDGALAATDKPLAYGPTDKAAGADADVAGAAYTNNDNDYIGATPPAGATGTTLYDIDAALDTLVVQAPPNDGVLTTVGALPAKTKAQATGFDIYTNTGDAKNRAFVSLNDKGRTALYEIDLATGAKIAKGHLSGHPAVTDIALAPAQAGF</sequence>
<keyword evidence="1" id="KW-0732">Signal</keyword>
<dbReference type="RefSeq" id="WP_152727460.1">
    <property type="nucleotide sequence ID" value="NZ_JAABOZ010000001.1"/>
</dbReference>
<keyword evidence="4" id="KW-1185">Reference proteome</keyword>
<accession>A0A7K3WIM1</accession>
<organism evidence="3 4">
    <name type="scientific">Goekera deserti</name>
    <dbReference type="NCBI Taxonomy" id="2497753"/>
    <lineage>
        <taxon>Bacteria</taxon>
        <taxon>Bacillati</taxon>
        <taxon>Actinomycetota</taxon>
        <taxon>Actinomycetes</taxon>
        <taxon>Geodermatophilales</taxon>
        <taxon>Geodermatophilaceae</taxon>
        <taxon>Goekera</taxon>
    </lineage>
</organism>
<reference evidence="3 4" key="1">
    <citation type="submission" date="2020-02" db="EMBL/GenBank/DDBJ databases">
        <title>The whole genome sequence of CPCC 205119.</title>
        <authorList>
            <person name="Jiang Z."/>
        </authorList>
    </citation>
    <scope>NUCLEOTIDE SEQUENCE [LARGE SCALE GENOMIC DNA]</scope>
    <source>
        <strain evidence="3 4">CPCC 205119</strain>
    </source>
</reference>
<name>A0A7K3WIM1_9ACTN</name>
<dbReference type="Proteomes" id="UP000470470">
    <property type="component" value="Unassembled WGS sequence"/>
</dbReference>
<dbReference type="Pfam" id="PF14339">
    <property type="entry name" value="DUF4394"/>
    <property type="match status" value="1"/>
</dbReference>
<feature type="signal peptide" evidence="1">
    <location>
        <begin position="1"/>
        <end position="26"/>
    </location>
</feature>
<gene>
    <name evidence="3" type="ORF">G1H19_20035</name>
</gene>
<dbReference type="EMBL" id="JAAGWK010000032">
    <property type="protein sequence ID" value="NEL56267.1"/>
    <property type="molecule type" value="Genomic_DNA"/>
</dbReference>
<feature type="domain" description="DUF4394" evidence="2">
    <location>
        <begin position="41"/>
        <end position="282"/>
    </location>
</feature>
<evidence type="ECO:0000256" key="1">
    <source>
        <dbReference type="SAM" id="SignalP"/>
    </source>
</evidence>
<dbReference type="InterPro" id="IPR025507">
    <property type="entry name" value="DUF4394"/>
</dbReference>
<proteinExistence type="predicted"/>
<comment type="caution">
    <text evidence="3">The sequence shown here is derived from an EMBL/GenBank/DDBJ whole genome shotgun (WGS) entry which is preliminary data.</text>
</comment>
<evidence type="ECO:0000259" key="2">
    <source>
        <dbReference type="Pfam" id="PF14339"/>
    </source>
</evidence>
<dbReference type="AlphaFoldDB" id="A0A7K3WIM1"/>
<protein>
    <submittedName>
        <fullName evidence="3">DUF4394 domain-containing protein</fullName>
    </submittedName>
</protein>
<evidence type="ECO:0000313" key="4">
    <source>
        <dbReference type="Proteomes" id="UP000470470"/>
    </source>
</evidence>
<dbReference type="SUPFAM" id="SSF63825">
    <property type="entry name" value="YWTD domain"/>
    <property type="match status" value="1"/>
</dbReference>
<feature type="chain" id="PRO_5029881485" evidence="1">
    <location>
        <begin position="27"/>
        <end position="290"/>
    </location>
</feature>
<evidence type="ECO:0000313" key="3">
    <source>
        <dbReference type="EMBL" id="NEL56267.1"/>
    </source>
</evidence>